<dbReference type="InterPro" id="IPR013762">
    <property type="entry name" value="Integrase-like_cat_sf"/>
</dbReference>
<sequence length="195" mass="22682">LIDCCNGSFERGLLSALFETGGRVSEVIDTRMNCFNFQIHDDVIVMRLMPLYKRWEKDKKTGKTIRLLDYRTFPIRRDEPLTRYFEERVSEYPMDPPFGVSRSKAFLVIRGIGERLGREPIPNTLKKDKTRPLYSSELAPHILRVERASQLAEDYGFDVFSLNQFFGWKPKRQSMAEKYASMGWKGLARAMGVEV</sequence>
<dbReference type="InterPro" id="IPR011010">
    <property type="entry name" value="DNA_brk_join_enz"/>
</dbReference>
<evidence type="ECO:0000259" key="2">
    <source>
        <dbReference type="PROSITE" id="PS51898"/>
    </source>
</evidence>
<dbReference type="AlphaFoldDB" id="X1G514"/>
<dbReference type="GO" id="GO:0006310">
    <property type="term" value="P:DNA recombination"/>
    <property type="evidence" value="ECO:0007669"/>
    <property type="project" value="UniProtKB-KW"/>
</dbReference>
<organism evidence="3">
    <name type="scientific">marine sediment metagenome</name>
    <dbReference type="NCBI Taxonomy" id="412755"/>
    <lineage>
        <taxon>unclassified sequences</taxon>
        <taxon>metagenomes</taxon>
        <taxon>ecological metagenomes</taxon>
    </lineage>
</organism>
<accession>X1G514</accession>
<dbReference type="GO" id="GO:0015074">
    <property type="term" value="P:DNA integration"/>
    <property type="evidence" value="ECO:0007669"/>
    <property type="project" value="InterPro"/>
</dbReference>
<name>X1G514_9ZZZZ</name>
<feature type="domain" description="Tyr recombinase" evidence="2">
    <location>
        <begin position="1"/>
        <end position="192"/>
    </location>
</feature>
<dbReference type="GO" id="GO:0003677">
    <property type="term" value="F:DNA binding"/>
    <property type="evidence" value="ECO:0007669"/>
    <property type="project" value="InterPro"/>
</dbReference>
<protein>
    <recommendedName>
        <fullName evidence="2">Tyr recombinase domain-containing protein</fullName>
    </recommendedName>
</protein>
<reference evidence="3" key="1">
    <citation type="journal article" date="2014" name="Front. Microbiol.">
        <title>High frequency of phylogenetically diverse reductive dehalogenase-homologous genes in deep subseafloor sedimentary metagenomes.</title>
        <authorList>
            <person name="Kawai M."/>
            <person name="Futagami T."/>
            <person name="Toyoda A."/>
            <person name="Takaki Y."/>
            <person name="Nishi S."/>
            <person name="Hori S."/>
            <person name="Arai W."/>
            <person name="Tsubouchi T."/>
            <person name="Morono Y."/>
            <person name="Uchiyama I."/>
            <person name="Ito T."/>
            <person name="Fujiyama A."/>
            <person name="Inagaki F."/>
            <person name="Takami H."/>
        </authorList>
    </citation>
    <scope>NUCLEOTIDE SEQUENCE</scope>
    <source>
        <strain evidence="3">Expedition CK06-06</strain>
    </source>
</reference>
<dbReference type="Gene3D" id="1.10.443.10">
    <property type="entry name" value="Intergrase catalytic core"/>
    <property type="match status" value="1"/>
</dbReference>
<feature type="non-terminal residue" evidence="3">
    <location>
        <position position="1"/>
    </location>
</feature>
<evidence type="ECO:0000313" key="3">
    <source>
        <dbReference type="EMBL" id="GAH39925.1"/>
    </source>
</evidence>
<evidence type="ECO:0000256" key="1">
    <source>
        <dbReference type="ARBA" id="ARBA00023172"/>
    </source>
</evidence>
<dbReference type="EMBL" id="BARU01009658">
    <property type="protein sequence ID" value="GAH39925.1"/>
    <property type="molecule type" value="Genomic_DNA"/>
</dbReference>
<gene>
    <name evidence="3" type="ORF">S03H2_18597</name>
</gene>
<keyword evidence="1" id="KW-0233">DNA recombination</keyword>
<comment type="caution">
    <text evidence="3">The sequence shown here is derived from an EMBL/GenBank/DDBJ whole genome shotgun (WGS) entry which is preliminary data.</text>
</comment>
<proteinExistence type="predicted"/>
<dbReference type="InterPro" id="IPR002104">
    <property type="entry name" value="Integrase_catalytic"/>
</dbReference>
<dbReference type="PROSITE" id="PS51898">
    <property type="entry name" value="TYR_RECOMBINASE"/>
    <property type="match status" value="1"/>
</dbReference>
<dbReference type="SUPFAM" id="SSF56349">
    <property type="entry name" value="DNA breaking-rejoining enzymes"/>
    <property type="match status" value="1"/>
</dbReference>